<evidence type="ECO:0000256" key="1">
    <source>
        <dbReference type="SAM" id="MobiDB-lite"/>
    </source>
</evidence>
<evidence type="ECO:0000313" key="4">
    <source>
        <dbReference type="Proteomes" id="UP000664521"/>
    </source>
</evidence>
<dbReference type="Proteomes" id="UP000664521">
    <property type="component" value="Unassembled WGS sequence"/>
</dbReference>
<name>A0A8H3EXG6_9LECA</name>
<dbReference type="AlphaFoldDB" id="A0A8H3EXG6"/>
<reference evidence="3" key="1">
    <citation type="submission" date="2021-03" db="EMBL/GenBank/DDBJ databases">
        <authorList>
            <person name="Tagirdzhanova G."/>
        </authorList>
    </citation>
    <scope>NUCLEOTIDE SEQUENCE</scope>
</reference>
<keyword evidence="2" id="KW-0732">Signal</keyword>
<dbReference type="OrthoDB" id="5382638at2759"/>
<feature type="chain" id="PRO_5034884221" evidence="2">
    <location>
        <begin position="19"/>
        <end position="561"/>
    </location>
</feature>
<feature type="region of interest" description="Disordered" evidence="1">
    <location>
        <begin position="88"/>
        <end position="118"/>
    </location>
</feature>
<feature type="signal peptide" evidence="2">
    <location>
        <begin position="1"/>
        <end position="18"/>
    </location>
</feature>
<protein>
    <submittedName>
        <fullName evidence="3">Uncharacterized protein</fullName>
    </submittedName>
</protein>
<dbReference type="EMBL" id="CAJPDS010000011">
    <property type="protein sequence ID" value="CAF9912077.1"/>
    <property type="molecule type" value="Genomic_DNA"/>
</dbReference>
<gene>
    <name evidence="3" type="ORF">HETSPECPRED_000823</name>
</gene>
<accession>A0A8H3EXG6</accession>
<evidence type="ECO:0000313" key="3">
    <source>
        <dbReference type="EMBL" id="CAF9912077.1"/>
    </source>
</evidence>
<comment type="caution">
    <text evidence="3">The sequence shown here is derived from an EMBL/GenBank/DDBJ whole genome shotgun (WGS) entry which is preliminary data.</text>
</comment>
<organism evidence="3 4">
    <name type="scientific">Heterodermia speciosa</name>
    <dbReference type="NCBI Taxonomy" id="116794"/>
    <lineage>
        <taxon>Eukaryota</taxon>
        <taxon>Fungi</taxon>
        <taxon>Dikarya</taxon>
        <taxon>Ascomycota</taxon>
        <taxon>Pezizomycotina</taxon>
        <taxon>Lecanoromycetes</taxon>
        <taxon>OSLEUM clade</taxon>
        <taxon>Lecanoromycetidae</taxon>
        <taxon>Caliciales</taxon>
        <taxon>Physciaceae</taxon>
        <taxon>Heterodermia</taxon>
    </lineage>
</organism>
<proteinExistence type="predicted"/>
<keyword evidence="4" id="KW-1185">Reference proteome</keyword>
<feature type="compositionally biased region" description="Acidic residues" evidence="1">
    <location>
        <begin position="92"/>
        <end position="110"/>
    </location>
</feature>
<evidence type="ECO:0000256" key="2">
    <source>
        <dbReference type="SAM" id="SignalP"/>
    </source>
</evidence>
<sequence length="561" mass="59622">MFFLFSFLLAIPVIPAHSTGSEKRSFFGNPRRNITCLGSGYALRLPVREDGTDPNTFSMQQLCAKTIYGGAEAGKHLGGWCSRGLPTKLNDSDNDDDDDGEGTSGDDEAESQALSSSSLTGVSFDLSEASGASQEGADPRFLLGCFNRCFCNHGVTDVTKQPKRDEPSNADVFLGRSDLSGEISLDVDDDVTTSAREHRGRLGDLDVDTVTLEELIEPNEVGGFAIESPHDPPWDLSLDAGNYITCEGDLPSFPLPDPYPVSSFANPQELCAVQWSGGKSGANAGGYCHRSNPHSPTGDSTTTTNSISFSDEMTPRFEYTWHGGSFSLSASLRTYCYAHCHCTAVGSPGTNRHRFVVWQLLRNHQLVLHSDGSIDYGRRGPLSSPGVYHRIANVLPAQDPGKGAGGSTAGGCGEDGKQFCPGPWPFDELGPVPRAPPGSSEIFPPVAAHDGGEKEGSLTVCGGRCTGNRECASSGLDLYACDCAYPNEGDARMLGLDPVAPPSICLALEKGAFGLRSGLVGRRDRGLGVGRYTDANGIPYQCRCNATYTANECCGKRDGII</sequence>